<evidence type="ECO:0000256" key="2">
    <source>
        <dbReference type="PIRSR" id="PIRSR000097-2"/>
    </source>
</evidence>
<dbReference type="InterPro" id="IPR023210">
    <property type="entry name" value="NADP_OxRdtase_dom"/>
</dbReference>
<protein>
    <submittedName>
        <fullName evidence="5">Oxidoreductase</fullName>
    </submittedName>
</protein>
<dbReference type="Pfam" id="PF00248">
    <property type="entry name" value="Aldo_ket_red"/>
    <property type="match status" value="1"/>
</dbReference>
<dbReference type="PROSITE" id="PS00798">
    <property type="entry name" value="ALDOKETO_REDUCTASE_1"/>
    <property type="match status" value="1"/>
</dbReference>
<evidence type="ECO:0000256" key="3">
    <source>
        <dbReference type="PIRSR" id="PIRSR000097-3"/>
    </source>
</evidence>
<name>A0A1I8EVY8_WUCBA</name>
<dbReference type="STRING" id="6293.A0A1I8EVY8"/>
<dbReference type="GO" id="GO:0016491">
    <property type="term" value="F:oxidoreductase activity"/>
    <property type="evidence" value="ECO:0007669"/>
    <property type="project" value="InterPro"/>
</dbReference>
<dbReference type="PRINTS" id="PR00069">
    <property type="entry name" value="ALDKETRDTASE"/>
</dbReference>
<organism evidence="5">
    <name type="scientific">Wuchereria bancrofti</name>
    <dbReference type="NCBI Taxonomy" id="6293"/>
    <lineage>
        <taxon>Eukaryota</taxon>
        <taxon>Metazoa</taxon>
        <taxon>Ecdysozoa</taxon>
        <taxon>Nematoda</taxon>
        <taxon>Chromadorea</taxon>
        <taxon>Rhabditida</taxon>
        <taxon>Spirurina</taxon>
        <taxon>Spiruromorpha</taxon>
        <taxon>Filarioidea</taxon>
        <taxon>Onchocercidae</taxon>
        <taxon>Wuchereria</taxon>
    </lineage>
</organism>
<dbReference type="PROSITE" id="PS00062">
    <property type="entry name" value="ALDOKETO_REDUCTASE_2"/>
    <property type="match status" value="1"/>
</dbReference>
<feature type="site" description="Lowers pKa of active site Tyr" evidence="3">
    <location>
        <position position="97"/>
    </location>
</feature>
<sequence length="334" mass="38763">MGENGYEQLWKQHKLLKMSVPAIRLSSGIKMPIIGLGMWLSKPGEASESVRYALNNGYRLIDTAACYFNEQDLGKVLDEEYIKRGKLKREDVFITTKLWCTHNRAKEVEGQLCQSLEKLRTNYADLYLIHMPTSFDHEMKKPDTSDSLEKLWTGMESVFKKGLTKAIGVSNFSINQIERVQKSASTKIHNVQVECHLYFPQFELHEVCKKHGISLTAYAPLGSPGRVDWEVPKRGKMQWAEAKPVLEDEIVKKLSKKYGKTPAQICLRYLIERGISVIPKSVKEHRVKENFDVFDFKLTESEVEELKNVKNCQRLFFFDYMINHPEDPFKHERR</sequence>
<dbReference type="SUPFAM" id="SSF51430">
    <property type="entry name" value="NAD(P)-linked oxidoreductase"/>
    <property type="match status" value="1"/>
</dbReference>
<feature type="domain" description="NADP-dependent oxidoreductase" evidence="4">
    <location>
        <begin position="34"/>
        <end position="309"/>
    </location>
</feature>
<dbReference type="PANTHER" id="PTHR11732">
    <property type="entry name" value="ALDO/KETO REDUCTASE"/>
    <property type="match status" value="1"/>
</dbReference>
<dbReference type="FunFam" id="3.20.20.100:FF:000029">
    <property type="entry name" value="Aldo-keto reductase"/>
    <property type="match status" value="1"/>
</dbReference>
<dbReference type="PIRSF" id="PIRSF000097">
    <property type="entry name" value="AKR"/>
    <property type="match status" value="1"/>
</dbReference>
<dbReference type="Gene3D" id="3.20.20.100">
    <property type="entry name" value="NADP-dependent oxidoreductase domain"/>
    <property type="match status" value="1"/>
</dbReference>
<proteinExistence type="predicted"/>
<evidence type="ECO:0000313" key="5">
    <source>
        <dbReference type="WBParaSite" id="maker-PairedContig_5685-snap-gene-0.3-mRNA-1"/>
    </source>
</evidence>
<feature type="binding site" evidence="2">
    <location>
        <position position="130"/>
    </location>
    <ligand>
        <name>substrate</name>
    </ligand>
</feature>
<evidence type="ECO:0000259" key="4">
    <source>
        <dbReference type="Pfam" id="PF00248"/>
    </source>
</evidence>
<feature type="active site" description="Proton donor" evidence="1">
    <location>
        <position position="67"/>
    </location>
</feature>
<dbReference type="InterPro" id="IPR036812">
    <property type="entry name" value="NAD(P)_OxRdtase_dom_sf"/>
</dbReference>
<evidence type="ECO:0000256" key="1">
    <source>
        <dbReference type="PIRSR" id="PIRSR000097-1"/>
    </source>
</evidence>
<accession>A0A1I8EVY8</accession>
<dbReference type="AlphaFoldDB" id="A0A1I8EVY8"/>
<dbReference type="InterPro" id="IPR018170">
    <property type="entry name" value="Aldo/ket_reductase_CS"/>
</dbReference>
<dbReference type="InterPro" id="IPR020471">
    <property type="entry name" value="AKR"/>
</dbReference>
<reference evidence="5" key="1">
    <citation type="submission" date="2016-11" db="UniProtKB">
        <authorList>
            <consortium name="WormBaseParasite"/>
        </authorList>
    </citation>
    <scope>IDENTIFICATION</scope>
    <source>
        <strain evidence="5">pt0022</strain>
    </source>
</reference>
<dbReference type="WBParaSite" id="maker-PairedContig_5685-snap-gene-0.3-mRNA-1">
    <property type="protein sequence ID" value="maker-PairedContig_5685-snap-gene-0.3-mRNA-1"/>
    <property type="gene ID" value="maker-PairedContig_5685-snap-gene-0.3"/>
</dbReference>